<proteinExistence type="predicted"/>
<dbReference type="EMBL" id="GBXM01086827">
    <property type="protein sequence ID" value="JAH21750.1"/>
    <property type="molecule type" value="Transcribed_RNA"/>
</dbReference>
<sequence>MKKSDLVLFVQWDIEYFSFHFFLYISPSV</sequence>
<reference evidence="1" key="2">
    <citation type="journal article" date="2015" name="Fish Shellfish Immunol.">
        <title>Early steps in the European eel (Anguilla anguilla)-Vibrio vulnificus interaction in the gills: Role of the RtxA13 toxin.</title>
        <authorList>
            <person name="Callol A."/>
            <person name="Pajuelo D."/>
            <person name="Ebbesson L."/>
            <person name="Teles M."/>
            <person name="MacKenzie S."/>
            <person name="Amaro C."/>
        </authorList>
    </citation>
    <scope>NUCLEOTIDE SEQUENCE</scope>
</reference>
<name>A0A0E9QZW0_ANGAN</name>
<protein>
    <submittedName>
        <fullName evidence="1">Uncharacterized protein</fullName>
    </submittedName>
</protein>
<organism evidence="1">
    <name type="scientific">Anguilla anguilla</name>
    <name type="common">European freshwater eel</name>
    <name type="synonym">Muraena anguilla</name>
    <dbReference type="NCBI Taxonomy" id="7936"/>
    <lineage>
        <taxon>Eukaryota</taxon>
        <taxon>Metazoa</taxon>
        <taxon>Chordata</taxon>
        <taxon>Craniata</taxon>
        <taxon>Vertebrata</taxon>
        <taxon>Euteleostomi</taxon>
        <taxon>Actinopterygii</taxon>
        <taxon>Neopterygii</taxon>
        <taxon>Teleostei</taxon>
        <taxon>Anguilliformes</taxon>
        <taxon>Anguillidae</taxon>
        <taxon>Anguilla</taxon>
    </lineage>
</organism>
<dbReference type="AlphaFoldDB" id="A0A0E9QZW0"/>
<reference evidence="1" key="1">
    <citation type="submission" date="2014-11" db="EMBL/GenBank/DDBJ databases">
        <authorList>
            <person name="Amaro Gonzalez C."/>
        </authorList>
    </citation>
    <scope>NUCLEOTIDE SEQUENCE</scope>
</reference>
<evidence type="ECO:0000313" key="1">
    <source>
        <dbReference type="EMBL" id="JAH21750.1"/>
    </source>
</evidence>
<accession>A0A0E9QZW0</accession>